<proteinExistence type="predicted"/>
<dbReference type="AlphaFoldDB" id="A0AAN9T880"/>
<reference evidence="1 2" key="1">
    <citation type="submission" date="2024-03" db="EMBL/GenBank/DDBJ databases">
        <title>Adaptation during the transition from Ophiocordyceps entomopathogen to insect associate is accompanied by gene loss and intensified selection.</title>
        <authorList>
            <person name="Ward C.M."/>
            <person name="Onetto C.A."/>
            <person name="Borneman A.R."/>
        </authorList>
    </citation>
    <scope>NUCLEOTIDE SEQUENCE [LARGE SCALE GENOMIC DNA]</scope>
    <source>
        <strain evidence="1">AWRI1</strain>
        <tissue evidence="1">Single Adult Female</tissue>
    </source>
</reference>
<evidence type="ECO:0000313" key="2">
    <source>
        <dbReference type="Proteomes" id="UP001367676"/>
    </source>
</evidence>
<comment type="caution">
    <text evidence="1">The sequence shown here is derived from an EMBL/GenBank/DDBJ whole genome shotgun (WGS) entry which is preliminary data.</text>
</comment>
<evidence type="ECO:0000313" key="1">
    <source>
        <dbReference type="EMBL" id="KAK7574475.1"/>
    </source>
</evidence>
<accession>A0AAN9T880</accession>
<organism evidence="1 2">
    <name type="scientific">Parthenolecanium corni</name>
    <dbReference type="NCBI Taxonomy" id="536013"/>
    <lineage>
        <taxon>Eukaryota</taxon>
        <taxon>Metazoa</taxon>
        <taxon>Ecdysozoa</taxon>
        <taxon>Arthropoda</taxon>
        <taxon>Hexapoda</taxon>
        <taxon>Insecta</taxon>
        <taxon>Pterygota</taxon>
        <taxon>Neoptera</taxon>
        <taxon>Paraneoptera</taxon>
        <taxon>Hemiptera</taxon>
        <taxon>Sternorrhyncha</taxon>
        <taxon>Coccoidea</taxon>
        <taxon>Coccidae</taxon>
        <taxon>Parthenolecanium</taxon>
    </lineage>
</organism>
<dbReference type="EMBL" id="JBBCAQ010000037">
    <property type="protein sequence ID" value="KAK7574475.1"/>
    <property type="molecule type" value="Genomic_DNA"/>
</dbReference>
<protein>
    <submittedName>
        <fullName evidence="1">Uncharacterized protein</fullName>
    </submittedName>
</protein>
<gene>
    <name evidence="1" type="ORF">V9T40_011666</name>
</gene>
<keyword evidence="2" id="KW-1185">Reference proteome</keyword>
<sequence length="83" mass="9428">MPDDNAISVAFKSEKLRTPTAGAENMAWKPVGKYPKSCSYQVNSANFPDERFIYGHSATEYKRKSSNKIDLLNTYTQYIDQQA</sequence>
<dbReference type="Proteomes" id="UP001367676">
    <property type="component" value="Unassembled WGS sequence"/>
</dbReference>
<name>A0AAN9T880_9HEMI</name>